<organism evidence="4 5">
    <name type="scientific">Gulosibacter chungangensis</name>
    <dbReference type="NCBI Taxonomy" id="979746"/>
    <lineage>
        <taxon>Bacteria</taxon>
        <taxon>Bacillati</taxon>
        <taxon>Actinomycetota</taxon>
        <taxon>Actinomycetes</taxon>
        <taxon>Micrococcales</taxon>
        <taxon>Microbacteriaceae</taxon>
        <taxon>Gulosibacter</taxon>
    </lineage>
</organism>
<dbReference type="OrthoDB" id="3381462at2"/>
<name>A0A7J5BBC9_9MICO</name>
<keyword evidence="2" id="KW-1133">Transmembrane helix</keyword>
<feature type="compositionally biased region" description="Low complexity" evidence="1">
    <location>
        <begin position="169"/>
        <end position="182"/>
    </location>
</feature>
<dbReference type="RefSeq" id="WP_158051865.1">
    <property type="nucleotide sequence ID" value="NZ_WBKB01000003.1"/>
</dbReference>
<evidence type="ECO:0000313" key="4">
    <source>
        <dbReference type="EMBL" id="KAB1643450.1"/>
    </source>
</evidence>
<dbReference type="InterPro" id="IPR025889">
    <property type="entry name" value="GSP17M-like_dom"/>
</dbReference>
<feature type="compositionally biased region" description="Low complexity" evidence="1">
    <location>
        <begin position="190"/>
        <end position="209"/>
    </location>
</feature>
<dbReference type="AlphaFoldDB" id="A0A7J5BBC9"/>
<reference evidence="4 5" key="1">
    <citation type="submission" date="2019-09" db="EMBL/GenBank/DDBJ databases">
        <title>Phylogeny of genus Pseudoclavibacter and closely related genus.</title>
        <authorList>
            <person name="Li Y."/>
        </authorList>
    </citation>
    <scope>NUCLEOTIDE SEQUENCE [LARGE SCALE GENOMIC DNA]</scope>
    <source>
        <strain evidence="4 5">KCTC 13959</strain>
    </source>
</reference>
<gene>
    <name evidence="4" type="ORF">F8O05_06060</name>
</gene>
<comment type="caution">
    <text evidence="4">The sequence shown here is derived from an EMBL/GenBank/DDBJ whole genome shotgun (WGS) entry which is preliminary data.</text>
</comment>
<feature type="region of interest" description="Disordered" evidence="1">
    <location>
        <begin position="156"/>
        <end position="241"/>
    </location>
</feature>
<dbReference type="EMBL" id="WBKB01000003">
    <property type="protein sequence ID" value="KAB1643450.1"/>
    <property type="molecule type" value="Genomic_DNA"/>
</dbReference>
<feature type="compositionally biased region" description="Basic and acidic residues" evidence="1">
    <location>
        <begin position="222"/>
        <end position="231"/>
    </location>
</feature>
<feature type="transmembrane region" description="Helical" evidence="2">
    <location>
        <begin position="98"/>
        <end position="122"/>
    </location>
</feature>
<feature type="domain" description="General stress protein 17M-like" evidence="3">
    <location>
        <begin position="20"/>
        <end position="88"/>
    </location>
</feature>
<evidence type="ECO:0000259" key="3">
    <source>
        <dbReference type="Pfam" id="PF11181"/>
    </source>
</evidence>
<evidence type="ECO:0000313" key="5">
    <source>
        <dbReference type="Proteomes" id="UP000433493"/>
    </source>
</evidence>
<keyword evidence="2" id="KW-0472">Membrane</keyword>
<keyword evidence="5" id="KW-1185">Reference proteome</keyword>
<evidence type="ECO:0000256" key="1">
    <source>
        <dbReference type="SAM" id="MobiDB-lite"/>
    </source>
</evidence>
<keyword evidence="2" id="KW-0812">Transmembrane</keyword>
<accession>A0A7J5BBC9</accession>
<dbReference type="Pfam" id="PF11181">
    <property type="entry name" value="YflT"/>
    <property type="match status" value="1"/>
</dbReference>
<dbReference type="Proteomes" id="UP000433493">
    <property type="component" value="Unassembled WGS sequence"/>
</dbReference>
<feature type="transmembrane region" description="Helical" evidence="2">
    <location>
        <begin position="70"/>
        <end position="92"/>
    </location>
</feature>
<evidence type="ECO:0000256" key="2">
    <source>
        <dbReference type="SAM" id="Phobius"/>
    </source>
</evidence>
<protein>
    <recommendedName>
        <fullName evidence="3">General stress protein 17M-like domain-containing protein</fullName>
    </recommendedName>
</protein>
<proteinExistence type="predicted"/>
<sequence length="241" mass="26295">MSSPRNLGQTSLPTIPTGDVVASYPTYDAARHAVDVLVREEGLPVSSISVVGNDLKSVERITGRMNYTRAALNGLGNGVMIAIFMSLMWLIFFPTTDMLAIVGVFVISIAFGVIWGILAYALSPQKREFTSIMQVTASRFDLVVPHNMSAKVRDTLQRGGSWSQPMDAQPGQQPGQYTQPGQPTQPPQPTQFGQPAQPGHPTQPMQPAQPAQPPRTYGEMQDELRRREREQQSSTGGSTEV</sequence>